<name>A0ABN0HAI4_9LEPT</name>
<comment type="caution">
    <text evidence="2">The sequence shown here is derived from an EMBL/GenBank/DDBJ whole genome shotgun (WGS) entry which is preliminary data.</text>
</comment>
<feature type="domain" description="ISXO2-like transposase" evidence="1">
    <location>
        <begin position="216"/>
        <end position="366"/>
    </location>
</feature>
<sequence length="590" mass="69507">MKGKDYYLFNTRNPNRGPPFLQSRTAPSIRNTENINLFPTPLPKHYNPALNTDYFTEITKKILNDFYPKHCPTPECNNRILDKEISTRPDLIRCPQCRYLTSRLSYTPLHHFKLPIWMFGYILYESLIQYPKVVTATELSKRLRIGYNAASLLKRRFQLFASNQLPKYKKLTYEALNDQFKDFLLPPNENRDITKIMAKKPYTCVDTVVLYSAGERASQGRKRYRHSGQTASIYLSEKLGGRQVGTLVQTIAIKQGPVFFSSVSNQKAETLGPLIKEHLPTTTPLFTDQGYPWLWEIYKNHRSVNHSARSKDNRFRFARNRWSKNGVHNQVAEGNHRVLKTAFAAYGYIKPKYSQMYLNEFSFIKNANVFGLDVLVSNDDANNGMRCRDRDAFAVNPRARQREAVRIERKGFVRKIQKKRTENWLQDSLQKIQFESKTFEEIPKIQNHNGFGILNSSSTISKARKYERPELEKYNSFWFNSNTKKFQRNRELEYQKIASKIWNWIQAGRKKGKQYSVIEVCDELEIHKITAMTILRKWIKLRLITRRRIGFARYDRRINFYIKPLKQELPLILYSKLRTKASKRVTRNEK</sequence>
<dbReference type="Proteomes" id="UP000018720">
    <property type="component" value="Unassembled WGS sequence"/>
</dbReference>
<dbReference type="Pfam" id="PF12762">
    <property type="entry name" value="DDE_Tnp_IS1595"/>
    <property type="match status" value="1"/>
</dbReference>
<evidence type="ECO:0000313" key="3">
    <source>
        <dbReference type="Proteomes" id="UP000018720"/>
    </source>
</evidence>
<dbReference type="RefSeq" id="WP_008589830.1">
    <property type="nucleotide sequence ID" value="NZ_AHOM02000004.1"/>
</dbReference>
<dbReference type="InterPro" id="IPR024445">
    <property type="entry name" value="Tnp_ISXO2-like"/>
</dbReference>
<proteinExistence type="predicted"/>
<reference evidence="2 3" key="1">
    <citation type="submission" date="2012-08" db="EMBL/GenBank/DDBJ databases">
        <authorList>
            <person name="Harkins D.M."/>
            <person name="Durkin A.S."/>
            <person name="Selengut J.D."/>
            <person name="Sanka R."/>
            <person name="DePew J."/>
            <person name="Purushe J."/>
            <person name="Matthias M.A."/>
            <person name="Vinetz J.M."/>
            <person name="Sutton G.G."/>
            <person name="Nelson W.C."/>
            <person name="Fouts D.E."/>
        </authorList>
    </citation>
    <scope>NUCLEOTIDE SEQUENCE [LARGE SCALE GENOMIC DNA]</scope>
    <source>
        <strain evidence="2 3">MMD4847</strain>
    </source>
</reference>
<dbReference type="SMART" id="SM01126">
    <property type="entry name" value="DDE_Tnp_IS1595"/>
    <property type="match status" value="1"/>
</dbReference>
<evidence type="ECO:0000259" key="1">
    <source>
        <dbReference type="SMART" id="SM01126"/>
    </source>
</evidence>
<dbReference type="EMBL" id="AHOM02000004">
    <property type="protein sequence ID" value="EJZ42590.1"/>
    <property type="molecule type" value="Genomic_DNA"/>
</dbReference>
<gene>
    <name evidence="2" type="ORF">LEP1GSC178_3036</name>
</gene>
<evidence type="ECO:0000313" key="2">
    <source>
        <dbReference type="EMBL" id="EJZ42590.1"/>
    </source>
</evidence>
<organism evidence="2 3">
    <name type="scientific">Leptospira licerasiae str. MMD4847</name>
    <dbReference type="NCBI Taxonomy" id="1049971"/>
    <lineage>
        <taxon>Bacteria</taxon>
        <taxon>Pseudomonadati</taxon>
        <taxon>Spirochaetota</taxon>
        <taxon>Spirochaetia</taxon>
        <taxon>Leptospirales</taxon>
        <taxon>Leptospiraceae</taxon>
        <taxon>Leptospira</taxon>
    </lineage>
</organism>
<keyword evidence="3" id="KW-1185">Reference proteome</keyword>
<accession>A0ABN0HAI4</accession>
<protein>
    <submittedName>
        <fullName evidence="2">ISXO2-like transposase domain protein</fullName>
    </submittedName>
</protein>